<reference evidence="2" key="1">
    <citation type="submission" date="2020-05" db="EMBL/GenBank/DDBJ databases">
        <title>Mycena genomes resolve the evolution of fungal bioluminescence.</title>
        <authorList>
            <person name="Tsai I.J."/>
        </authorList>
    </citation>
    <scope>NUCLEOTIDE SEQUENCE</scope>
    <source>
        <strain evidence="2">160909Yilan</strain>
    </source>
</reference>
<dbReference type="Proteomes" id="UP000623467">
    <property type="component" value="Unassembled WGS sequence"/>
</dbReference>
<feature type="region of interest" description="Disordered" evidence="1">
    <location>
        <begin position="1"/>
        <end position="55"/>
    </location>
</feature>
<evidence type="ECO:0000313" key="2">
    <source>
        <dbReference type="EMBL" id="KAF7345223.1"/>
    </source>
</evidence>
<name>A0A8H7CRW8_9AGAR</name>
<keyword evidence="3" id="KW-1185">Reference proteome</keyword>
<dbReference type="AlphaFoldDB" id="A0A8H7CRW8"/>
<protein>
    <submittedName>
        <fullName evidence="2">Uncharacterized protein</fullName>
    </submittedName>
</protein>
<dbReference type="EMBL" id="JACAZH010000020">
    <property type="protein sequence ID" value="KAF7345223.1"/>
    <property type="molecule type" value="Genomic_DNA"/>
</dbReference>
<evidence type="ECO:0000313" key="3">
    <source>
        <dbReference type="Proteomes" id="UP000623467"/>
    </source>
</evidence>
<gene>
    <name evidence="2" type="ORF">MSAN_01898900</name>
</gene>
<evidence type="ECO:0000256" key="1">
    <source>
        <dbReference type="SAM" id="MobiDB-lite"/>
    </source>
</evidence>
<proteinExistence type="predicted"/>
<accession>A0A8H7CRW8</accession>
<sequence length="99" mass="10940">MELESQPADSILDSSSETTLEDHESASNMPLVDESERQCDVETAPPSPHANSELNPRLALAFGPHHSFFVENDLGKLPGIFALKSNRTFELDNLDVEPY</sequence>
<comment type="caution">
    <text evidence="2">The sequence shown here is derived from an EMBL/GenBank/DDBJ whole genome shotgun (WGS) entry which is preliminary data.</text>
</comment>
<organism evidence="2 3">
    <name type="scientific">Mycena sanguinolenta</name>
    <dbReference type="NCBI Taxonomy" id="230812"/>
    <lineage>
        <taxon>Eukaryota</taxon>
        <taxon>Fungi</taxon>
        <taxon>Dikarya</taxon>
        <taxon>Basidiomycota</taxon>
        <taxon>Agaricomycotina</taxon>
        <taxon>Agaricomycetes</taxon>
        <taxon>Agaricomycetidae</taxon>
        <taxon>Agaricales</taxon>
        <taxon>Marasmiineae</taxon>
        <taxon>Mycenaceae</taxon>
        <taxon>Mycena</taxon>
    </lineage>
</organism>